<dbReference type="GO" id="GO:0007608">
    <property type="term" value="P:sensory perception of smell"/>
    <property type="evidence" value="ECO:0007669"/>
    <property type="project" value="UniProtKB-ARBA"/>
</dbReference>
<dbReference type="InterPro" id="IPR006170">
    <property type="entry name" value="PBP/GOBP"/>
</dbReference>
<feature type="signal peptide" evidence="6">
    <location>
        <begin position="1"/>
        <end position="25"/>
    </location>
</feature>
<dbReference type="FunFam" id="1.10.238.20:FF:000001">
    <property type="entry name" value="General odorant-binding protein lush"/>
    <property type="match status" value="1"/>
</dbReference>
<comment type="subcellular location">
    <subcellularLocation>
        <location evidence="1">Secreted</location>
    </subcellularLocation>
</comment>
<sequence length="140" mass="15524">MNLAKMKAARVIFFIVGVCVALVSGMSDEMKDLLDSLHAQCLSDSGVNEELISKAQKGEFEEDEKLKCYMSCIFEETGLFGDDGKIDVEGMVSMLPDEIKEPFAPTVRKCGGLVSGSPCEQSFKMYKCCFDEAPQYYFLP</sequence>
<dbReference type="AlphaFoldDB" id="A0A2H4ZB33"/>
<keyword evidence="4" id="KW-0325">Glycoprotein</keyword>
<dbReference type="GO" id="GO:0005576">
    <property type="term" value="C:extracellular region"/>
    <property type="evidence" value="ECO:0007669"/>
    <property type="project" value="UniProtKB-SubCell"/>
</dbReference>
<keyword evidence="6" id="KW-0732">Signal</keyword>
<reference evidence="7" key="1">
    <citation type="journal article" date="2017" name="Sci. Rep.">
        <title>Antennal transcriptome analysis and expression profiles of olfactory genes in Anoplophora chinensis.</title>
        <authorList>
            <person name="Wang J."/>
            <person name="Hu P."/>
            <person name="Gao P."/>
            <person name="Tao J."/>
            <person name="Luo Y."/>
        </authorList>
    </citation>
    <scope>NUCLEOTIDE SEQUENCE</scope>
</reference>
<name>A0A2H4ZB33_ANOCN</name>
<evidence type="ECO:0000256" key="6">
    <source>
        <dbReference type="SAM" id="SignalP"/>
    </source>
</evidence>
<evidence type="ECO:0000256" key="1">
    <source>
        <dbReference type="ARBA" id="ARBA00004613"/>
    </source>
</evidence>
<comment type="function">
    <text evidence="5">May be a carrier protein for lipids.</text>
</comment>
<evidence type="ECO:0000256" key="4">
    <source>
        <dbReference type="ARBA" id="ARBA00023180"/>
    </source>
</evidence>
<dbReference type="GO" id="GO:0005549">
    <property type="term" value="F:odorant binding"/>
    <property type="evidence" value="ECO:0007669"/>
    <property type="project" value="InterPro"/>
</dbReference>
<dbReference type="EMBL" id="MF975394">
    <property type="protein sequence ID" value="AUF72970.1"/>
    <property type="molecule type" value="mRNA"/>
</dbReference>
<evidence type="ECO:0000256" key="5">
    <source>
        <dbReference type="ARBA" id="ARBA00056866"/>
    </source>
</evidence>
<dbReference type="InterPro" id="IPR036728">
    <property type="entry name" value="PBP_GOBP_sf"/>
</dbReference>
<protein>
    <submittedName>
        <fullName evidence="7">Odorant-binding protein</fullName>
    </submittedName>
</protein>
<proteinExistence type="evidence at transcript level"/>
<comment type="similarity">
    <text evidence="2">Belongs to the PBP/GOBP family.</text>
</comment>
<dbReference type="PANTHER" id="PTHR21364">
    <property type="entry name" value="GENERAL ODORANT-BINDING PROTEIN 19A"/>
    <property type="match status" value="1"/>
</dbReference>
<dbReference type="CDD" id="cd23992">
    <property type="entry name" value="PBP_GOBP"/>
    <property type="match status" value="1"/>
</dbReference>
<organism evidence="7">
    <name type="scientific">Anoplophora chinensis</name>
    <name type="common">Citrus longhorn beetle</name>
    <dbReference type="NCBI Taxonomy" id="217632"/>
    <lineage>
        <taxon>Eukaryota</taxon>
        <taxon>Metazoa</taxon>
        <taxon>Ecdysozoa</taxon>
        <taxon>Arthropoda</taxon>
        <taxon>Hexapoda</taxon>
        <taxon>Insecta</taxon>
        <taxon>Pterygota</taxon>
        <taxon>Neoptera</taxon>
        <taxon>Endopterygota</taxon>
        <taxon>Coleoptera</taxon>
        <taxon>Polyphaga</taxon>
        <taxon>Cucujiformia</taxon>
        <taxon>Chrysomeloidea</taxon>
        <taxon>Cerambycidae</taxon>
        <taxon>Lamiinae</taxon>
        <taxon>Lamiini</taxon>
        <taxon>Anoplophora</taxon>
    </lineage>
</organism>
<evidence type="ECO:0000256" key="3">
    <source>
        <dbReference type="ARBA" id="ARBA00022525"/>
    </source>
</evidence>
<dbReference type="Pfam" id="PF01395">
    <property type="entry name" value="PBP_GOBP"/>
    <property type="match status" value="1"/>
</dbReference>
<dbReference type="SUPFAM" id="SSF47565">
    <property type="entry name" value="Insect pheromone/odorant-binding proteins"/>
    <property type="match status" value="1"/>
</dbReference>
<accession>A0A2H4ZB33</accession>
<dbReference type="PANTHER" id="PTHR21364:SF2">
    <property type="entry name" value="GENERAL ODORANT-BINDING PROTEIN 19A"/>
    <property type="match status" value="1"/>
</dbReference>
<dbReference type="SMART" id="SM00708">
    <property type="entry name" value="PhBP"/>
    <property type="match status" value="1"/>
</dbReference>
<dbReference type="Gene3D" id="1.10.238.20">
    <property type="entry name" value="Pheromone/general odorant binding protein domain"/>
    <property type="match status" value="1"/>
</dbReference>
<keyword evidence="3" id="KW-0964">Secreted</keyword>
<evidence type="ECO:0000256" key="2">
    <source>
        <dbReference type="ARBA" id="ARBA00008098"/>
    </source>
</evidence>
<feature type="chain" id="PRO_5014135688" evidence="6">
    <location>
        <begin position="26"/>
        <end position="140"/>
    </location>
</feature>
<evidence type="ECO:0000313" key="7">
    <source>
        <dbReference type="EMBL" id="AUF72970.1"/>
    </source>
</evidence>